<evidence type="ECO:0000256" key="7">
    <source>
        <dbReference type="SAM" id="MobiDB-lite"/>
    </source>
</evidence>
<feature type="compositionally biased region" description="Basic and acidic residues" evidence="7">
    <location>
        <begin position="884"/>
        <end position="904"/>
    </location>
</feature>
<dbReference type="Pfam" id="PF00805">
    <property type="entry name" value="Pentapeptide"/>
    <property type="match status" value="1"/>
</dbReference>
<dbReference type="PANTHER" id="PTHR14136">
    <property type="entry name" value="BTB_POZ DOMAIN-CONTAINING PROTEIN KCTD9"/>
    <property type="match status" value="1"/>
</dbReference>
<dbReference type="EMBL" id="JAXAVX010000009">
    <property type="protein sequence ID" value="MDX8152920.1"/>
    <property type="molecule type" value="Genomic_DNA"/>
</dbReference>
<dbReference type="PANTHER" id="PTHR14136:SF17">
    <property type="entry name" value="BTB_POZ DOMAIN-CONTAINING PROTEIN KCTD9"/>
    <property type="match status" value="1"/>
</dbReference>
<keyword evidence="3 8" id="KW-0732">Signal</keyword>
<dbReference type="SUPFAM" id="SSF141571">
    <property type="entry name" value="Pentapeptide repeat-like"/>
    <property type="match status" value="1"/>
</dbReference>
<feature type="compositionally biased region" description="Acidic residues" evidence="7">
    <location>
        <begin position="472"/>
        <end position="482"/>
    </location>
</feature>
<dbReference type="CDD" id="cd05819">
    <property type="entry name" value="NHL"/>
    <property type="match status" value="1"/>
</dbReference>
<evidence type="ECO:0000256" key="4">
    <source>
        <dbReference type="ARBA" id="ARBA00022737"/>
    </source>
</evidence>
<keyword evidence="10" id="KW-1185">Reference proteome</keyword>
<keyword evidence="5" id="KW-0106">Calcium</keyword>
<evidence type="ECO:0000256" key="3">
    <source>
        <dbReference type="ARBA" id="ARBA00022729"/>
    </source>
</evidence>
<evidence type="ECO:0000313" key="10">
    <source>
        <dbReference type="Proteomes" id="UP001277761"/>
    </source>
</evidence>
<evidence type="ECO:0000313" key="9">
    <source>
        <dbReference type="EMBL" id="MDX8152920.1"/>
    </source>
</evidence>
<feature type="region of interest" description="Disordered" evidence="7">
    <location>
        <begin position="459"/>
        <end position="492"/>
    </location>
</feature>
<feature type="compositionally biased region" description="Basic and acidic residues" evidence="7">
    <location>
        <begin position="408"/>
        <end position="428"/>
    </location>
</feature>
<dbReference type="InterPro" id="IPR059100">
    <property type="entry name" value="TSP3_bac"/>
</dbReference>
<proteinExistence type="predicted"/>
<feature type="region of interest" description="Disordered" evidence="7">
    <location>
        <begin position="372"/>
        <end position="445"/>
    </location>
</feature>
<feature type="signal peptide" evidence="8">
    <location>
        <begin position="1"/>
        <end position="31"/>
    </location>
</feature>
<protein>
    <submittedName>
        <fullName evidence="9">Pentapeptide repeat-containing protein</fullName>
    </submittedName>
</protein>
<evidence type="ECO:0000256" key="6">
    <source>
        <dbReference type="PROSITE-ProRule" id="PRU00504"/>
    </source>
</evidence>
<accession>A0ABU4VM77</accession>
<organism evidence="9 10">
    <name type="scientific">Patulibacter brassicae</name>
    <dbReference type="NCBI Taxonomy" id="1705717"/>
    <lineage>
        <taxon>Bacteria</taxon>
        <taxon>Bacillati</taxon>
        <taxon>Actinomycetota</taxon>
        <taxon>Thermoleophilia</taxon>
        <taxon>Solirubrobacterales</taxon>
        <taxon>Patulibacteraceae</taxon>
        <taxon>Patulibacter</taxon>
    </lineage>
</organism>
<feature type="region of interest" description="Disordered" evidence="7">
    <location>
        <begin position="264"/>
        <end position="285"/>
    </location>
</feature>
<keyword evidence="2" id="KW-0964">Secreted</keyword>
<keyword evidence="4" id="KW-0677">Repeat</keyword>
<feature type="compositionally biased region" description="Low complexity" evidence="7">
    <location>
        <begin position="311"/>
        <end position="322"/>
    </location>
</feature>
<dbReference type="Gene3D" id="2.120.10.30">
    <property type="entry name" value="TolB, C-terminal domain"/>
    <property type="match status" value="2"/>
</dbReference>
<dbReference type="Pfam" id="PF18884">
    <property type="entry name" value="TSP3_bac"/>
    <property type="match status" value="2"/>
</dbReference>
<name>A0ABU4VM77_9ACTN</name>
<dbReference type="RefSeq" id="WP_319955071.1">
    <property type="nucleotide sequence ID" value="NZ_JAXAVX010000009.1"/>
</dbReference>
<dbReference type="Proteomes" id="UP001277761">
    <property type="component" value="Unassembled WGS sequence"/>
</dbReference>
<dbReference type="InterPro" id="IPR001646">
    <property type="entry name" value="5peptide_repeat"/>
</dbReference>
<feature type="repeat" description="NHL" evidence="6">
    <location>
        <begin position="1277"/>
        <end position="1320"/>
    </location>
</feature>
<feature type="compositionally biased region" description="Acidic residues" evidence="7">
    <location>
        <begin position="398"/>
        <end position="407"/>
    </location>
</feature>
<dbReference type="InterPro" id="IPR006311">
    <property type="entry name" value="TAT_signal"/>
</dbReference>
<dbReference type="InterPro" id="IPR051082">
    <property type="entry name" value="Pentapeptide-BTB/POZ_domain"/>
</dbReference>
<sequence length="1341" mass="141198">MLAPPGARRGLLRAALPAIALLAVAPAPSGAAGPLEPVRPRAASATLDLSLPVRSVTVARDGRRVDVRPASNARRAVLRQRGTAPQTVRLDGRALARTLDGLAGSASLRLRAGGRTVTARVARVHGDRVSLRAVRRARAGRWSTRTLRITVRRRVTAQGRCVPLPLARCPHASLPFAALLGADLRGADLRRADLHRASLHRASLAGADLRGADLRGADLTAADLRGARLEGANLADATVQFGRRSGARLAGAHLCRTLLPGRSARSMRDCGDRAPTRSRRVGPRRLGTVPAVAAAVASTARTSARDRAAAARHAPSGSAAEARAPRRTTRAALRAPVPAPGFCILYSNTRDEDGDGLSDCFEETERSLTITNVDDLRAGREQHERTGITSSHAKADTDGDGLSDGDEQALRTDPRSADTDGDGLRDPDEGAYGASPVHADSDGDARIAGAPVDERLLDGAEVGSWGTSPVESDTDGDDMGDAEEIREGEGTFDPLVADLPRFKIEAPQVNIDIPITVELGETRSDERSTSTLKSSEHTESHSLGVKLGLKFSEEFESETEVGVPEDEEKVTAKVGSEQSISTSTTNKWEDTSSVEKEYGRIQELETSRETTIEPEGCLQATVKVTNTGRVGFRIAETPQFLGEISDPEKPEESRTFATFSPTAGTADFGAPCPKATDQAIQLAPGATQNVSVGAQQSSEVLKEYLADPTPMTIHMGNFSIVDDQQKPFEKILQAVDAKTATVIVDLGPCPEQDATCDDDQRVRQMQIAAGVRKARDDAGRLVPAGLPVGAALERLKLSPKYGPHRREGQPGGAAAKLVSLLGVADAQDANQGTWVVSGTAEGIAVDDVPLRDAKLVPGDTIVLTYLADRDDDGVPSTIETIEGTSERAKDTDGDGLSDRIETRVGWRVPLPGPPDAAKPKPDYRVFSNPRGCDTDDDGSPDGPGPGTRDDPCPKGPAEHGRAPQDKSRASDPDGGARGTDPKLADSNRNGVQDGVEPAPAVYSAVPPGARIPAWVGQFGGSGSGGGRFKGPSALTVDRYRKDGTRAFVVDPGNSLLQQFSLAYAGGQLTAKHLGDIHREGGFRGVATSPATSTDRDRVEGQVTFAGAFTANPLAFVQFAVQAHNGTSRAGIGGDLGAEDLGAGVDGVGARSAALDVDESGNYYVARARNATGRDAAKQNRDEASVTMHDPKGKKVKTYAGARNPQGIAVGPYGDVFVTSNASDDARVRRYDGATGCELYRLPLTGAAGVAVDQDGYVYVADTAADVVRKYSNDLTLLGTIGTRGRGDGQFEDPVDIDVDTAGDVFVVDRGNDRVHAFAYPFGEGERQPRFPESKGRPKGCS</sequence>
<comment type="caution">
    <text evidence="9">The sequence shown here is derived from an EMBL/GenBank/DDBJ whole genome shotgun (WGS) entry which is preliminary data.</text>
</comment>
<feature type="compositionally biased region" description="Polar residues" evidence="7">
    <location>
        <begin position="576"/>
        <end position="586"/>
    </location>
</feature>
<dbReference type="PROSITE" id="PS51318">
    <property type="entry name" value="TAT"/>
    <property type="match status" value="1"/>
</dbReference>
<dbReference type="PROSITE" id="PS51125">
    <property type="entry name" value="NHL"/>
    <property type="match status" value="1"/>
</dbReference>
<dbReference type="InterPro" id="IPR011042">
    <property type="entry name" value="6-blade_b-propeller_TolB-like"/>
</dbReference>
<feature type="compositionally biased region" description="Basic and acidic residues" evidence="7">
    <location>
        <begin position="266"/>
        <end position="275"/>
    </location>
</feature>
<evidence type="ECO:0000256" key="5">
    <source>
        <dbReference type="ARBA" id="ARBA00022837"/>
    </source>
</evidence>
<dbReference type="Gene3D" id="2.160.20.80">
    <property type="entry name" value="E3 ubiquitin-protein ligase SopA"/>
    <property type="match status" value="1"/>
</dbReference>
<dbReference type="SUPFAM" id="SSF63829">
    <property type="entry name" value="Calcium-dependent phosphotriesterase"/>
    <property type="match status" value="1"/>
</dbReference>
<evidence type="ECO:0000256" key="2">
    <source>
        <dbReference type="ARBA" id="ARBA00022525"/>
    </source>
</evidence>
<comment type="subcellular location">
    <subcellularLocation>
        <location evidence="1">Secreted</location>
    </subcellularLocation>
</comment>
<feature type="region of interest" description="Disordered" evidence="7">
    <location>
        <begin position="557"/>
        <end position="594"/>
    </location>
</feature>
<reference evidence="9 10" key="1">
    <citation type="submission" date="2023-11" db="EMBL/GenBank/DDBJ databases">
        <authorList>
            <person name="Xu M."/>
            <person name="Jiang T."/>
        </authorList>
    </citation>
    <scope>NUCLEOTIDE SEQUENCE [LARGE SCALE GENOMIC DNA]</scope>
    <source>
        <strain evidence="9 10">SD</strain>
    </source>
</reference>
<gene>
    <name evidence="9" type="ORF">SK069_15075</name>
</gene>
<feature type="compositionally biased region" description="Acidic residues" evidence="7">
    <location>
        <begin position="557"/>
        <end position="568"/>
    </location>
</feature>
<feature type="compositionally biased region" description="Basic and acidic residues" evidence="7">
    <location>
        <begin position="374"/>
        <end position="386"/>
    </location>
</feature>
<dbReference type="InterPro" id="IPR001258">
    <property type="entry name" value="NHL_repeat"/>
</dbReference>
<feature type="region of interest" description="Disordered" evidence="7">
    <location>
        <begin position="299"/>
        <end position="333"/>
    </location>
</feature>
<feature type="region of interest" description="Disordered" evidence="7">
    <location>
        <begin position="872"/>
        <end position="1003"/>
    </location>
</feature>
<feature type="compositionally biased region" description="Basic and acidic residues" evidence="7">
    <location>
        <begin position="947"/>
        <end position="971"/>
    </location>
</feature>
<feature type="chain" id="PRO_5046354380" evidence="8">
    <location>
        <begin position="32"/>
        <end position="1341"/>
    </location>
</feature>
<evidence type="ECO:0000256" key="8">
    <source>
        <dbReference type="SAM" id="SignalP"/>
    </source>
</evidence>
<evidence type="ECO:0000256" key="1">
    <source>
        <dbReference type="ARBA" id="ARBA00004613"/>
    </source>
</evidence>